<feature type="region of interest" description="Disordered" evidence="13">
    <location>
        <begin position="1250"/>
        <end position="1290"/>
    </location>
</feature>
<evidence type="ECO:0000259" key="15">
    <source>
        <dbReference type="PROSITE" id="PS50016"/>
    </source>
</evidence>
<dbReference type="PRINTS" id="PR00503">
    <property type="entry name" value="BROMODOMAIN"/>
</dbReference>
<dbReference type="SMART" id="SM00391">
    <property type="entry name" value="MBD"/>
    <property type="match status" value="1"/>
</dbReference>
<dbReference type="InterPro" id="IPR001965">
    <property type="entry name" value="Znf_PHD"/>
</dbReference>
<feature type="region of interest" description="Disordered" evidence="13">
    <location>
        <begin position="108"/>
        <end position="151"/>
    </location>
</feature>
<evidence type="ECO:0000256" key="5">
    <source>
        <dbReference type="ARBA" id="ARBA00022833"/>
    </source>
</evidence>
<dbReference type="PROSITE" id="PS50827">
    <property type="entry name" value="DDT"/>
    <property type="match status" value="1"/>
</dbReference>
<evidence type="ECO:0000256" key="12">
    <source>
        <dbReference type="SAM" id="Coils"/>
    </source>
</evidence>
<dbReference type="InterPro" id="IPR013083">
    <property type="entry name" value="Znf_RING/FYVE/PHD"/>
</dbReference>
<keyword evidence="3" id="KW-0479">Metal-binding</keyword>
<keyword evidence="19" id="KW-1185">Reference proteome</keyword>
<feature type="compositionally biased region" description="Low complexity" evidence="13">
    <location>
        <begin position="124"/>
        <end position="151"/>
    </location>
</feature>
<evidence type="ECO:0008006" key="20">
    <source>
        <dbReference type="Google" id="ProtNLM"/>
    </source>
</evidence>
<keyword evidence="6" id="KW-0805">Transcription regulation</keyword>
<protein>
    <recommendedName>
        <fullName evidence="20">Bromodomain adjacent to zinc finger domain protein 2B</fullName>
    </recommendedName>
</protein>
<gene>
    <name evidence="18" type="primary">Cni-baz-2</name>
    <name evidence="18" type="synonym">Cnig_chr_III.g11429</name>
    <name evidence="18" type="ORF">B9Z55_011429</name>
</gene>
<feature type="domain" description="MBD" evidence="17">
    <location>
        <begin position="347"/>
        <end position="419"/>
    </location>
</feature>
<evidence type="ECO:0000256" key="10">
    <source>
        <dbReference type="PROSITE-ProRule" id="PRU00035"/>
    </source>
</evidence>
<dbReference type="SUPFAM" id="SSF54171">
    <property type="entry name" value="DNA-binding domain"/>
    <property type="match status" value="1"/>
</dbReference>
<dbReference type="InterPro" id="IPR019787">
    <property type="entry name" value="Znf_PHD-finger"/>
</dbReference>
<dbReference type="EMBL" id="PDUG01000003">
    <property type="protein sequence ID" value="PIC39881.1"/>
    <property type="molecule type" value="Genomic_DNA"/>
</dbReference>
<dbReference type="GO" id="GO:0000785">
    <property type="term" value="C:chromatin"/>
    <property type="evidence" value="ECO:0007669"/>
    <property type="project" value="TreeGrafter"/>
</dbReference>
<keyword evidence="7 10" id="KW-0103">Bromodomain</keyword>
<feature type="compositionally biased region" description="Basic and acidic residues" evidence="13">
    <location>
        <begin position="1261"/>
        <end position="1272"/>
    </location>
</feature>
<dbReference type="GO" id="GO:0005634">
    <property type="term" value="C:nucleus"/>
    <property type="evidence" value="ECO:0007669"/>
    <property type="project" value="UniProtKB-SubCell"/>
</dbReference>
<dbReference type="InterPro" id="IPR018501">
    <property type="entry name" value="DDT_dom"/>
</dbReference>
<dbReference type="GO" id="GO:0003677">
    <property type="term" value="F:DNA binding"/>
    <property type="evidence" value="ECO:0007669"/>
    <property type="project" value="InterPro"/>
</dbReference>
<dbReference type="InterPro" id="IPR028941">
    <property type="entry name" value="WHIM2_dom"/>
</dbReference>
<dbReference type="Pfam" id="PF15613">
    <property type="entry name" value="WSD"/>
    <property type="match status" value="1"/>
</dbReference>
<keyword evidence="12" id="KW-0175">Coiled coil</keyword>
<feature type="region of interest" description="Disordered" evidence="13">
    <location>
        <begin position="45"/>
        <end position="90"/>
    </location>
</feature>
<dbReference type="CDD" id="cd15489">
    <property type="entry name" value="PHD_SF"/>
    <property type="match status" value="1"/>
</dbReference>
<dbReference type="Pfam" id="PF00439">
    <property type="entry name" value="Bromodomain"/>
    <property type="match status" value="1"/>
</dbReference>
<evidence type="ECO:0000256" key="13">
    <source>
        <dbReference type="SAM" id="MobiDB-lite"/>
    </source>
</evidence>
<evidence type="ECO:0000256" key="4">
    <source>
        <dbReference type="ARBA" id="ARBA00022771"/>
    </source>
</evidence>
<dbReference type="PROSITE" id="PS50016">
    <property type="entry name" value="ZF_PHD_2"/>
    <property type="match status" value="1"/>
</dbReference>
<dbReference type="PANTHER" id="PTHR45915">
    <property type="entry name" value="TRANSCRIPTION INTERMEDIARY FACTOR"/>
    <property type="match status" value="1"/>
</dbReference>
<feature type="region of interest" description="Disordered" evidence="13">
    <location>
        <begin position="173"/>
        <end position="195"/>
    </location>
</feature>
<dbReference type="Pfam" id="PF00628">
    <property type="entry name" value="PHD"/>
    <property type="match status" value="1"/>
</dbReference>
<keyword evidence="8" id="KW-0804">Transcription</keyword>
<dbReference type="SMART" id="SM00571">
    <property type="entry name" value="DDT"/>
    <property type="match status" value="1"/>
</dbReference>
<comment type="caution">
    <text evidence="18">The sequence shown here is derived from an EMBL/GenBank/DDBJ whole genome shotgun (WGS) entry which is preliminary data.</text>
</comment>
<feature type="compositionally biased region" description="Polar residues" evidence="13">
    <location>
        <begin position="173"/>
        <end position="190"/>
    </location>
</feature>
<dbReference type="InterPro" id="IPR011011">
    <property type="entry name" value="Znf_FYVE_PHD"/>
</dbReference>
<evidence type="ECO:0000256" key="11">
    <source>
        <dbReference type="PROSITE-ProRule" id="PRU00146"/>
    </source>
</evidence>
<feature type="compositionally biased region" description="Low complexity" evidence="13">
    <location>
        <begin position="218"/>
        <end position="234"/>
    </location>
</feature>
<dbReference type="Gene3D" id="3.30.890.10">
    <property type="entry name" value="Methyl-cpg-binding Protein 2, Chain A"/>
    <property type="match status" value="1"/>
</dbReference>
<dbReference type="SUPFAM" id="SSF57903">
    <property type="entry name" value="FYVE/PHD zinc finger"/>
    <property type="match status" value="2"/>
</dbReference>
<evidence type="ECO:0000256" key="1">
    <source>
        <dbReference type="ARBA" id="ARBA00004123"/>
    </source>
</evidence>
<keyword evidence="4 11" id="KW-0863">Zinc-finger</keyword>
<evidence type="ECO:0000256" key="2">
    <source>
        <dbReference type="ARBA" id="ARBA00007444"/>
    </source>
</evidence>
<dbReference type="Gene3D" id="3.30.40.10">
    <property type="entry name" value="Zinc/RING finger domain, C3HC4 (zinc finger)"/>
    <property type="match status" value="1"/>
</dbReference>
<feature type="coiled-coil region" evidence="12">
    <location>
        <begin position="243"/>
        <end position="301"/>
    </location>
</feature>
<dbReference type="PROSITE" id="PS00633">
    <property type="entry name" value="BROMODOMAIN_1"/>
    <property type="match status" value="1"/>
</dbReference>
<dbReference type="InterPro" id="IPR001487">
    <property type="entry name" value="Bromodomain"/>
</dbReference>
<dbReference type="InterPro" id="IPR001739">
    <property type="entry name" value="Methyl_CpG_DNA-bd"/>
</dbReference>
<evidence type="ECO:0000256" key="3">
    <source>
        <dbReference type="ARBA" id="ARBA00022723"/>
    </source>
</evidence>
<feature type="region of interest" description="Disordered" evidence="13">
    <location>
        <begin position="209"/>
        <end position="234"/>
    </location>
</feature>
<dbReference type="Pfam" id="PF15612">
    <property type="entry name" value="WHIM1"/>
    <property type="match status" value="1"/>
</dbReference>
<evidence type="ECO:0000256" key="9">
    <source>
        <dbReference type="ARBA" id="ARBA00023242"/>
    </source>
</evidence>
<dbReference type="Gene3D" id="1.20.920.10">
    <property type="entry name" value="Bromodomain-like"/>
    <property type="match status" value="1"/>
</dbReference>
<evidence type="ECO:0000256" key="7">
    <source>
        <dbReference type="ARBA" id="ARBA00023117"/>
    </source>
</evidence>
<dbReference type="SMART" id="SM00297">
    <property type="entry name" value="BROMO"/>
    <property type="match status" value="1"/>
</dbReference>
<evidence type="ECO:0000259" key="16">
    <source>
        <dbReference type="PROSITE" id="PS50827"/>
    </source>
</evidence>
<dbReference type="InterPro" id="IPR028942">
    <property type="entry name" value="WHIM1_dom"/>
</dbReference>
<feature type="domain" description="DDT" evidence="16">
    <location>
        <begin position="551"/>
        <end position="615"/>
    </location>
</feature>
<dbReference type="CDD" id="cd15545">
    <property type="entry name" value="PHD_BAZ2A_like"/>
    <property type="match status" value="1"/>
</dbReference>
<feature type="compositionally biased region" description="Low complexity" evidence="13">
    <location>
        <begin position="45"/>
        <end position="69"/>
    </location>
</feature>
<accession>A0A2G5UKK4</accession>
<evidence type="ECO:0000256" key="8">
    <source>
        <dbReference type="ARBA" id="ARBA00023163"/>
    </source>
</evidence>
<evidence type="ECO:0000313" key="18">
    <source>
        <dbReference type="EMBL" id="PIC39881.1"/>
    </source>
</evidence>
<comment type="subcellular location">
    <subcellularLocation>
        <location evidence="1">Nucleus</location>
    </subcellularLocation>
</comment>
<dbReference type="SUPFAM" id="SSF47370">
    <property type="entry name" value="Bromodomain"/>
    <property type="match status" value="1"/>
</dbReference>
<keyword evidence="5" id="KW-0862">Zinc</keyword>
<dbReference type="OrthoDB" id="784962at2759"/>
<dbReference type="PANTHER" id="PTHR45915:SF2">
    <property type="entry name" value="TOUTATIS, ISOFORM E"/>
    <property type="match status" value="1"/>
</dbReference>
<dbReference type="GO" id="GO:0008270">
    <property type="term" value="F:zinc ion binding"/>
    <property type="evidence" value="ECO:0007669"/>
    <property type="project" value="UniProtKB-KW"/>
</dbReference>
<sequence length="1423" mass="159602">MDNANPNQLLLLMALQAQQQQAAQQQSQQTQQQKLLQQQMAEMAKKAAAAAVKPSTSSMPSTSSGATPSKPSTSSGASKPSPAMNAAQQQMSQMLQMAQMGMVLNAFQQQQQMQQKPKPASNGTPKKAVATTTPTTSKAPSTSSGASSTPAMTPELAMAWQALQFQALMNANKNQPKNQPASSTPQSANSKKVEDDLVKKMVESAVKKAAASGATKVATTPSTSSGPSTSAAPTNNLMQSMMLQALMQQMQQQQKQQQVKENAKKAEQAKKAKEAVAAKEAAKQEAKLKEEKAKKAEHVMKMIMANHQLQMQKLKKKQHEEHTELSAKISQAHKDAMEGDDPEEQKKTLEAMLRLPIQLGWRRQTVVKSIAASGVKGDVAYFAPDGKKMSTYSEAVRYLAKNGLDFLSRENFLFNTRFNIGEFIVQNQSEGADPARQEKEYVSFKEEDINKELARLNLLKYAPKIHLMPSTSSGVPEEDVKVVPRYEPPEEPLDPSDLNDEFAEEQMHSQMMSNGMQMEVRDRESDDLLVNFHDIGHLPEFARIENQCLDAQGFADALMIHEFIQNFGHVLGINLETTPKLEALCAGLAGDAAHSDSFLQLTRQLLRLALEFPGMGNEKRFGQGGGEMGLDRENFSEVLRLFLLDKGKRGADLSTPLLSSNFLSLTGEQKAAILAFLCDELVCSRNVVTEIDRNLEEVSRLKGEKWMREGKARALRQARSNKKKMDEKVVKEEVVSNMETDSEPPTRPVTPKKNGNGVAATSPQANGAPGAQALAPVPGAQAQSQVRKFTPGLGQCEVLTEQEESMSLAQMDGLIEDLHQESLNINRKIHDTNQKIRSFPFGADRFHRNYWMLAHTDAVLVESLESSGVNNPACTASEYASRDPPYLEDRLTEGACEGIDIDVIACVEDLVDEVIFQRAKADKKVRKRYRRIENPTKRGWWTVASKDSIESLRSCMLSRGIRERALHRLLSKPWFLNDLKFGTITLDPVVEPVDLELVGIQGWNRLNLAIDKLRAHMKMTDISVASSDVAKPTVVPTTMALAQIVKDGVAWKVLDQDLEDQGLDEFMIRQKILDTAEMVDPKYWRPRFRIPEGAETCQLFEDWKEYVREEATTTSQLMVALQALEGMIMWERSSREALCQICKSMDGDEMLVCDGCESGCHMECFRPRMTKVPDGDWFCQKCRQEKSGKPLCMFCTRETGHLHQCNRCAYHVHEECARDGPKETINRDTFICPHCQDIKQMRFAKRVMLRSESEEREMEEEEKKKQQVEKTPAENNTENKNGVLEKRAPGNLKRKIEPIVNGGMPKTMTRELCLLMLDELVAQPSAQPFLEPVNPKLVPGYKMVIAKPIDLRTIRQKNEKAIYETPEDFAEDVELMFANCRQFNIDHSEVGRAGMNLNKFFHKRWKQLKYNFIKRLRRVNRQS</sequence>
<proteinExistence type="inferred from homology"/>
<evidence type="ECO:0000259" key="17">
    <source>
        <dbReference type="PROSITE" id="PS50982"/>
    </source>
</evidence>
<evidence type="ECO:0000313" key="19">
    <source>
        <dbReference type="Proteomes" id="UP000230233"/>
    </source>
</evidence>
<dbReference type="PROSITE" id="PS50014">
    <property type="entry name" value="BROMODOMAIN_2"/>
    <property type="match status" value="1"/>
</dbReference>
<dbReference type="InterPro" id="IPR018359">
    <property type="entry name" value="Bromodomain_CS"/>
</dbReference>
<feature type="domain" description="Bromo" evidence="14">
    <location>
        <begin position="1321"/>
        <end position="1391"/>
    </location>
</feature>
<name>A0A2G5UKK4_9PELO</name>
<comment type="similarity">
    <text evidence="2">Belongs to the WAL family.</text>
</comment>
<evidence type="ECO:0000256" key="6">
    <source>
        <dbReference type="ARBA" id="ARBA00023015"/>
    </source>
</evidence>
<feature type="region of interest" description="Disordered" evidence="13">
    <location>
        <begin position="734"/>
        <end position="783"/>
    </location>
</feature>
<keyword evidence="9" id="KW-0539">Nucleus</keyword>
<organism evidence="18 19">
    <name type="scientific">Caenorhabditis nigoni</name>
    <dbReference type="NCBI Taxonomy" id="1611254"/>
    <lineage>
        <taxon>Eukaryota</taxon>
        <taxon>Metazoa</taxon>
        <taxon>Ecdysozoa</taxon>
        <taxon>Nematoda</taxon>
        <taxon>Chromadorea</taxon>
        <taxon>Rhabditida</taxon>
        <taxon>Rhabditina</taxon>
        <taxon>Rhabditomorpha</taxon>
        <taxon>Rhabditoidea</taxon>
        <taxon>Rhabditidae</taxon>
        <taxon>Peloderinae</taxon>
        <taxon>Caenorhabditis</taxon>
    </lineage>
</organism>
<feature type="domain" description="PHD-type" evidence="15">
    <location>
        <begin position="1136"/>
        <end position="1185"/>
    </location>
</feature>
<dbReference type="InterPro" id="IPR036427">
    <property type="entry name" value="Bromodomain-like_sf"/>
</dbReference>
<dbReference type="InterPro" id="IPR016177">
    <property type="entry name" value="DNA-bd_dom_sf"/>
</dbReference>
<dbReference type="STRING" id="1611254.A0A2G5UKK4"/>
<dbReference type="Pfam" id="PF01429">
    <property type="entry name" value="MBD"/>
    <property type="match status" value="1"/>
</dbReference>
<dbReference type="PROSITE" id="PS50982">
    <property type="entry name" value="MBD"/>
    <property type="match status" value="1"/>
</dbReference>
<dbReference type="Proteomes" id="UP000230233">
    <property type="component" value="Chromosome III"/>
</dbReference>
<dbReference type="SMART" id="SM00249">
    <property type="entry name" value="PHD"/>
    <property type="match status" value="2"/>
</dbReference>
<reference evidence="19" key="1">
    <citation type="submission" date="2017-10" db="EMBL/GenBank/DDBJ databases">
        <title>Rapid genome shrinkage in a self-fertile nematode reveals novel sperm competition proteins.</title>
        <authorList>
            <person name="Yin D."/>
            <person name="Schwarz E.M."/>
            <person name="Thomas C.G."/>
            <person name="Felde R.L."/>
            <person name="Korf I.F."/>
            <person name="Cutter A.D."/>
            <person name="Schartner C.M."/>
            <person name="Ralston E.J."/>
            <person name="Meyer B.J."/>
            <person name="Haag E.S."/>
        </authorList>
    </citation>
    <scope>NUCLEOTIDE SEQUENCE [LARGE SCALE GENOMIC DNA]</scope>
    <source>
        <strain evidence="19">JU1422</strain>
    </source>
</reference>
<evidence type="ECO:0000259" key="14">
    <source>
        <dbReference type="PROSITE" id="PS50014"/>
    </source>
</evidence>